<protein>
    <submittedName>
        <fullName evidence="5">VRR-NUC domain-containing protein</fullName>
    </submittedName>
</protein>
<dbReference type="InterPro" id="IPR014883">
    <property type="entry name" value="VRR_NUC"/>
</dbReference>
<sequence>MKSPRPIARTPRPLRRPKVDWEGMEQATLFAILTVKHPEAARLAFHVPNGGHRHIKVAAEMKRQGVKAGVSDIVLPMARGGWFGLFVEFKAAPPNDARVSPEQSAFLVRMEREGYYATVCRGVDDALRVIEQYLAQPRTEAVR</sequence>
<dbReference type="RefSeq" id="WP_074980428.1">
    <property type="nucleotide sequence ID" value="NZ_CALEBV010000235.1"/>
</dbReference>
<dbReference type="AlphaFoldDB" id="A0AAQ1HN73"/>
<gene>
    <name evidence="5" type="ORF">SAMN05216577_11190</name>
</gene>
<evidence type="ECO:0000259" key="4">
    <source>
        <dbReference type="SMART" id="SM00990"/>
    </source>
</evidence>
<dbReference type="GO" id="GO:0004518">
    <property type="term" value="F:nuclease activity"/>
    <property type="evidence" value="ECO:0007669"/>
    <property type="project" value="UniProtKB-KW"/>
</dbReference>
<dbReference type="GO" id="GO:0003676">
    <property type="term" value="F:nucleic acid binding"/>
    <property type="evidence" value="ECO:0007669"/>
    <property type="project" value="InterPro"/>
</dbReference>
<evidence type="ECO:0000256" key="3">
    <source>
        <dbReference type="ARBA" id="ARBA00022801"/>
    </source>
</evidence>
<feature type="domain" description="VRR-NUC" evidence="4">
    <location>
        <begin position="20"/>
        <end position="124"/>
    </location>
</feature>
<evidence type="ECO:0000313" key="6">
    <source>
        <dbReference type="Proteomes" id="UP000183385"/>
    </source>
</evidence>
<dbReference type="InterPro" id="IPR011856">
    <property type="entry name" value="tRNA_endonuc-like_dom_sf"/>
</dbReference>
<name>A0AAQ1HN73_9PSED</name>
<dbReference type="EMBL" id="FOLS01000011">
    <property type="protein sequence ID" value="SFC84315.1"/>
    <property type="molecule type" value="Genomic_DNA"/>
</dbReference>
<comment type="cofactor">
    <cofactor evidence="1">
        <name>Mg(2+)</name>
        <dbReference type="ChEBI" id="CHEBI:18420"/>
    </cofactor>
</comment>
<dbReference type="GO" id="GO:0016788">
    <property type="term" value="F:hydrolase activity, acting on ester bonds"/>
    <property type="evidence" value="ECO:0007669"/>
    <property type="project" value="InterPro"/>
</dbReference>
<evidence type="ECO:0000256" key="1">
    <source>
        <dbReference type="ARBA" id="ARBA00001946"/>
    </source>
</evidence>
<proteinExistence type="predicted"/>
<reference evidence="5 6" key="1">
    <citation type="submission" date="2016-10" db="EMBL/GenBank/DDBJ databases">
        <authorList>
            <person name="Varghese N."/>
            <person name="Submissions S."/>
        </authorList>
    </citation>
    <scope>NUCLEOTIDE SEQUENCE [LARGE SCALE GENOMIC DNA]</scope>
    <source>
        <strain evidence="5 6">LMG 18378</strain>
    </source>
</reference>
<organism evidence="5 6">
    <name type="scientific">Pseudomonas citronellolis</name>
    <dbReference type="NCBI Taxonomy" id="53408"/>
    <lineage>
        <taxon>Bacteria</taxon>
        <taxon>Pseudomonadati</taxon>
        <taxon>Pseudomonadota</taxon>
        <taxon>Gammaproteobacteria</taxon>
        <taxon>Pseudomonadales</taxon>
        <taxon>Pseudomonadaceae</taxon>
        <taxon>Pseudomonas</taxon>
    </lineage>
</organism>
<dbReference type="Proteomes" id="UP000183385">
    <property type="component" value="Unassembled WGS sequence"/>
</dbReference>
<evidence type="ECO:0000313" key="5">
    <source>
        <dbReference type="EMBL" id="SFC84315.1"/>
    </source>
</evidence>
<dbReference type="Gene3D" id="3.40.1350.10">
    <property type="match status" value="1"/>
</dbReference>
<dbReference type="SMART" id="SM00990">
    <property type="entry name" value="VRR_NUC"/>
    <property type="match status" value="1"/>
</dbReference>
<keyword evidence="2" id="KW-0540">Nuclease</keyword>
<evidence type="ECO:0000256" key="2">
    <source>
        <dbReference type="ARBA" id="ARBA00022722"/>
    </source>
</evidence>
<keyword evidence="6" id="KW-1185">Reference proteome</keyword>
<comment type="caution">
    <text evidence="5">The sequence shown here is derived from an EMBL/GenBank/DDBJ whole genome shotgun (WGS) entry which is preliminary data.</text>
</comment>
<keyword evidence="3" id="KW-0378">Hydrolase</keyword>
<dbReference type="Pfam" id="PF08774">
    <property type="entry name" value="VRR_NUC"/>
    <property type="match status" value="1"/>
</dbReference>
<accession>A0AAQ1HN73</accession>